<proteinExistence type="predicted"/>
<dbReference type="OrthoDB" id="2372367at2"/>
<dbReference type="InterPro" id="IPR024514">
    <property type="entry name" value="DUF3388"/>
</dbReference>
<organism evidence="2 3">
    <name type="scientific">Mesobacillus campisalis</name>
    <dbReference type="NCBI Taxonomy" id="1408103"/>
    <lineage>
        <taxon>Bacteria</taxon>
        <taxon>Bacillati</taxon>
        <taxon>Bacillota</taxon>
        <taxon>Bacilli</taxon>
        <taxon>Bacillales</taxon>
        <taxon>Bacillaceae</taxon>
        <taxon>Mesobacillus</taxon>
    </lineage>
</organism>
<reference evidence="2 3" key="1">
    <citation type="submission" date="2015-04" db="EMBL/GenBank/DDBJ databases">
        <title>Taxonomic description and genome sequence of Bacillus campisalis sp. nov., a novel member of the genus Bacillus isolated from solar saltern.</title>
        <authorList>
            <person name="Mathan Kumar R."/>
            <person name="Kaur G."/>
            <person name="Kumar A."/>
            <person name="Singh N.K."/>
            <person name="Kaur N."/>
            <person name="Kumar N."/>
            <person name="Mayilraj S."/>
        </authorList>
    </citation>
    <scope>NUCLEOTIDE SEQUENCE [LARGE SCALE GENOMIC DNA]</scope>
    <source>
        <strain evidence="2 3">SA2-6</strain>
    </source>
</reference>
<comment type="caution">
    <text evidence="2">The sequence shown here is derived from an EMBL/GenBank/DDBJ whole genome shotgun (WGS) entry which is preliminary data.</text>
</comment>
<keyword evidence="3" id="KW-1185">Reference proteome</keyword>
<dbReference type="InterPro" id="IPR016784">
    <property type="entry name" value="UCP021288_ACT"/>
</dbReference>
<sequence length="263" mass="30790">MEKKEWYLEYEIQINRPGLLGDISSLLGMLAINIVTINGIDEGRRGLLILAKNDEQIVRLESILNTMDTIKVIKLREPKLRDRMAVRHGRYIQRDADDKKTFRFVRDELGLLVDFMAELFKQEGHKLIGIRGMPRVGKTESVVAASVCANKRWLFVSSTLLKQTIRNQLIDDEYHTDNLYIIDGIVSTRRANERHWQLVREIMRMPSVKVVEHPDIFVQNTEYTINDFDYIIELRHEQGEEIVYDMVQQNHMFTDSDFGGFDF</sequence>
<feature type="domain" description="DUF3388" evidence="1">
    <location>
        <begin position="72"/>
        <end position="261"/>
    </location>
</feature>
<dbReference type="PIRSF" id="PIRSF021288">
    <property type="entry name" value="UCP021288_ACT"/>
    <property type="match status" value="1"/>
</dbReference>
<dbReference type="InterPro" id="IPR045865">
    <property type="entry name" value="ACT-like_dom_sf"/>
</dbReference>
<dbReference type="PATRIC" id="fig|1408103.3.peg.519"/>
<protein>
    <recommendedName>
        <fullName evidence="1">DUF3388 domain-containing protein</fullName>
    </recommendedName>
</protein>
<accession>A0A0M2T0M7</accession>
<dbReference type="RefSeq" id="WP_046522108.1">
    <property type="nucleotide sequence ID" value="NZ_LAYY01000002.1"/>
</dbReference>
<dbReference type="Pfam" id="PF11868">
    <property type="entry name" value="DUF3388"/>
    <property type="match status" value="1"/>
</dbReference>
<dbReference type="SUPFAM" id="SSF55021">
    <property type="entry name" value="ACT-like"/>
    <property type="match status" value="1"/>
</dbReference>
<dbReference type="AlphaFoldDB" id="A0A0M2T0M7"/>
<gene>
    <name evidence="2" type="ORF">WQ57_02265</name>
</gene>
<name>A0A0M2T0M7_9BACI</name>
<evidence type="ECO:0000313" key="3">
    <source>
        <dbReference type="Proteomes" id="UP000034166"/>
    </source>
</evidence>
<evidence type="ECO:0000259" key="1">
    <source>
        <dbReference type="Pfam" id="PF11868"/>
    </source>
</evidence>
<dbReference type="EMBL" id="LAYY01000002">
    <property type="protein sequence ID" value="KKK39536.1"/>
    <property type="molecule type" value="Genomic_DNA"/>
</dbReference>
<dbReference type="Proteomes" id="UP000034166">
    <property type="component" value="Unassembled WGS sequence"/>
</dbReference>
<evidence type="ECO:0000313" key="2">
    <source>
        <dbReference type="EMBL" id="KKK39536.1"/>
    </source>
</evidence>